<evidence type="ECO:0000313" key="3">
    <source>
        <dbReference type="Proteomes" id="UP001224359"/>
    </source>
</evidence>
<organism evidence="2 3">
    <name type="scientific">Alkalibacillus salilacus</name>
    <dbReference type="NCBI Taxonomy" id="284582"/>
    <lineage>
        <taxon>Bacteria</taxon>
        <taxon>Bacillati</taxon>
        <taxon>Bacillota</taxon>
        <taxon>Bacilli</taxon>
        <taxon>Bacillales</taxon>
        <taxon>Bacillaceae</taxon>
        <taxon>Alkalibacillus</taxon>
    </lineage>
</organism>
<evidence type="ECO:0000256" key="1">
    <source>
        <dbReference type="SAM" id="Coils"/>
    </source>
</evidence>
<feature type="coiled-coil region" evidence="1">
    <location>
        <begin position="12"/>
        <end position="39"/>
    </location>
</feature>
<sequence>MEQLITNPYVDKGELLLSLDELEQALDQLTNQIEDKIQKKGTE</sequence>
<dbReference type="EMBL" id="JAUSTQ010000016">
    <property type="protein sequence ID" value="MDQ0160695.1"/>
    <property type="molecule type" value="Genomic_DNA"/>
</dbReference>
<reference evidence="2 3" key="1">
    <citation type="submission" date="2023-07" db="EMBL/GenBank/DDBJ databases">
        <title>Genomic Encyclopedia of Type Strains, Phase IV (KMG-IV): sequencing the most valuable type-strain genomes for metagenomic binning, comparative biology and taxonomic classification.</title>
        <authorList>
            <person name="Goeker M."/>
        </authorList>
    </citation>
    <scope>NUCLEOTIDE SEQUENCE [LARGE SCALE GENOMIC DNA]</scope>
    <source>
        <strain evidence="2 3">DSM 16460</strain>
    </source>
</reference>
<dbReference type="Proteomes" id="UP001224359">
    <property type="component" value="Unassembled WGS sequence"/>
</dbReference>
<protein>
    <submittedName>
        <fullName evidence="2">Multidrug resistance efflux pump</fullName>
    </submittedName>
</protein>
<keyword evidence="3" id="KW-1185">Reference proteome</keyword>
<dbReference type="RefSeq" id="WP_306978121.1">
    <property type="nucleotide sequence ID" value="NZ_JAUSTQ010000016.1"/>
</dbReference>
<evidence type="ECO:0000313" key="2">
    <source>
        <dbReference type="EMBL" id="MDQ0160695.1"/>
    </source>
</evidence>
<gene>
    <name evidence="2" type="ORF">J2S77_002701</name>
</gene>
<proteinExistence type="predicted"/>
<keyword evidence="1" id="KW-0175">Coiled coil</keyword>
<accession>A0ABT9VIR5</accession>
<comment type="caution">
    <text evidence="2">The sequence shown here is derived from an EMBL/GenBank/DDBJ whole genome shotgun (WGS) entry which is preliminary data.</text>
</comment>
<name>A0ABT9VIR5_9BACI</name>